<comment type="catalytic activity">
    <reaction evidence="2">
        <text>2 GTP = 3',3'-c-di-GMP + 2 diphosphate</text>
        <dbReference type="Rhea" id="RHEA:24898"/>
        <dbReference type="ChEBI" id="CHEBI:33019"/>
        <dbReference type="ChEBI" id="CHEBI:37565"/>
        <dbReference type="ChEBI" id="CHEBI:58805"/>
        <dbReference type="EC" id="2.7.7.65"/>
    </reaction>
</comment>
<feature type="transmembrane region" description="Helical" evidence="3">
    <location>
        <begin position="105"/>
        <end position="122"/>
    </location>
</feature>
<evidence type="ECO:0000313" key="6">
    <source>
        <dbReference type="Proteomes" id="UP001430954"/>
    </source>
</evidence>
<feature type="transmembrane region" description="Helical" evidence="3">
    <location>
        <begin position="80"/>
        <end position="99"/>
    </location>
</feature>
<dbReference type="InterPro" id="IPR050469">
    <property type="entry name" value="Diguanylate_Cyclase"/>
</dbReference>
<protein>
    <recommendedName>
        <fullName evidence="1">diguanylate cyclase</fullName>
        <ecNumber evidence="1">2.7.7.65</ecNumber>
    </recommendedName>
</protein>
<feature type="transmembrane region" description="Helical" evidence="3">
    <location>
        <begin position="20"/>
        <end position="44"/>
    </location>
</feature>
<keyword evidence="3" id="KW-1133">Transmembrane helix</keyword>
<feature type="domain" description="GGDEF" evidence="4">
    <location>
        <begin position="240"/>
        <end position="366"/>
    </location>
</feature>
<keyword evidence="3" id="KW-0812">Transmembrane</keyword>
<evidence type="ECO:0000313" key="5">
    <source>
        <dbReference type="EMBL" id="MBZ4038876.1"/>
    </source>
</evidence>
<dbReference type="PROSITE" id="PS50887">
    <property type="entry name" value="GGDEF"/>
    <property type="match status" value="1"/>
</dbReference>
<dbReference type="Gene3D" id="3.30.70.270">
    <property type="match status" value="1"/>
</dbReference>
<dbReference type="PANTHER" id="PTHR45138">
    <property type="entry name" value="REGULATORY COMPONENTS OF SENSORY TRANSDUCTION SYSTEM"/>
    <property type="match status" value="1"/>
</dbReference>
<proteinExistence type="predicted"/>
<dbReference type="InterPro" id="IPR029787">
    <property type="entry name" value="Nucleotide_cyclase"/>
</dbReference>
<evidence type="ECO:0000256" key="1">
    <source>
        <dbReference type="ARBA" id="ARBA00012528"/>
    </source>
</evidence>
<organism evidence="5 6">
    <name type="scientific">Novilysobacter selenitireducens</name>
    <dbReference type="NCBI Taxonomy" id="2872639"/>
    <lineage>
        <taxon>Bacteria</taxon>
        <taxon>Pseudomonadati</taxon>
        <taxon>Pseudomonadota</taxon>
        <taxon>Gammaproteobacteria</taxon>
        <taxon>Lysobacterales</taxon>
        <taxon>Lysobacteraceae</taxon>
        <taxon>Novilysobacter</taxon>
    </lineage>
</organism>
<dbReference type="EMBL" id="JAINZW010000002">
    <property type="protein sequence ID" value="MBZ4038876.1"/>
    <property type="molecule type" value="Genomic_DNA"/>
</dbReference>
<dbReference type="EC" id="2.7.7.65" evidence="1"/>
<dbReference type="PANTHER" id="PTHR45138:SF9">
    <property type="entry name" value="DIGUANYLATE CYCLASE DGCM-RELATED"/>
    <property type="match status" value="1"/>
</dbReference>
<feature type="transmembrane region" description="Helical" evidence="3">
    <location>
        <begin position="129"/>
        <end position="148"/>
    </location>
</feature>
<dbReference type="CDD" id="cd01949">
    <property type="entry name" value="GGDEF"/>
    <property type="match status" value="1"/>
</dbReference>
<dbReference type="Pfam" id="PF00990">
    <property type="entry name" value="GGDEF"/>
    <property type="match status" value="1"/>
</dbReference>
<dbReference type="SMART" id="SM00267">
    <property type="entry name" value="GGDEF"/>
    <property type="match status" value="1"/>
</dbReference>
<dbReference type="NCBIfam" id="TIGR00254">
    <property type="entry name" value="GGDEF"/>
    <property type="match status" value="1"/>
</dbReference>
<dbReference type="InterPro" id="IPR000160">
    <property type="entry name" value="GGDEF_dom"/>
</dbReference>
<evidence type="ECO:0000256" key="3">
    <source>
        <dbReference type="SAM" id="Phobius"/>
    </source>
</evidence>
<reference evidence="5 6" key="1">
    <citation type="submission" date="2021-09" db="EMBL/GenBank/DDBJ databases">
        <title>Lysobacter sp. 13A isolated from the river sediment.</title>
        <authorList>
            <person name="Liu H."/>
            <person name="Li S."/>
            <person name="Mao S."/>
        </authorList>
    </citation>
    <scope>NUCLEOTIDE SEQUENCE [LARGE SCALE GENOMIC DNA]</scope>
    <source>
        <strain evidence="5 6">13A</strain>
    </source>
</reference>
<comment type="caution">
    <text evidence="5">The sequence shown here is derived from an EMBL/GenBank/DDBJ whole genome shotgun (WGS) entry which is preliminary data.</text>
</comment>
<evidence type="ECO:0000256" key="2">
    <source>
        <dbReference type="ARBA" id="ARBA00034247"/>
    </source>
</evidence>
<sequence length="366" mass="40070">MSTVVDLVASRDPRRRLRLVQWLIASLVYVGAATLLITGVGQGWMDTGALMLWLGFVFCVLAVGYVALRSGWTERFRDPSLTVWQLSMGVLAVNWGYLICGPMRTSALLPLMVIFAFGAFALRWREIAFLTVLAVTSLVGAVLLRAWYPDWIPAKGEVSPLRLDVNNVLMMVVVLPALAVIAARLSGLRQKLRDQREALAQALSEVERLAVSDELTGIANRRWMRTHLERSIALSSREISPFCVAILDIDHFKSVNDALGQAAGDEVLRAFATRAAAQLRETDAVGRWGGEEFLLVMTGNLEGIGRVLERIRSSVATACVEGHPITFSAGVARHRPGETADALLARADAALYQAKDAGRDRYLVTA</sequence>
<gene>
    <name evidence="5" type="ORF">K6753_04965</name>
</gene>
<feature type="transmembrane region" description="Helical" evidence="3">
    <location>
        <begin position="50"/>
        <end position="68"/>
    </location>
</feature>
<dbReference type="InterPro" id="IPR043128">
    <property type="entry name" value="Rev_trsase/Diguanyl_cyclase"/>
</dbReference>
<name>A0ABS7T4R0_9GAMM</name>
<evidence type="ECO:0000259" key="4">
    <source>
        <dbReference type="PROSITE" id="PS50887"/>
    </source>
</evidence>
<dbReference type="SUPFAM" id="SSF55073">
    <property type="entry name" value="Nucleotide cyclase"/>
    <property type="match status" value="1"/>
</dbReference>
<keyword evidence="3" id="KW-0472">Membrane</keyword>
<feature type="transmembrane region" description="Helical" evidence="3">
    <location>
        <begin position="168"/>
        <end position="186"/>
    </location>
</feature>
<keyword evidence="6" id="KW-1185">Reference proteome</keyword>
<dbReference type="Proteomes" id="UP001430954">
    <property type="component" value="Unassembled WGS sequence"/>
</dbReference>
<dbReference type="RefSeq" id="WP_223675076.1">
    <property type="nucleotide sequence ID" value="NZ_JAINZW010000002.1"/>
</dbReference>
<accession>A0ABS7T4R0</accession>